<proteinExistence type="predicted"/>
<sequence>MKTIFQLLILAIIGPARSQELAYYDSAKSTTSGFWEVLTDYRTSSTEIRYYTPDQKLIHQEVFPHQLVKLTKRNVERLNATLVKVNLQQKEASNVKTVVLPLDHEDSRLTRTRRKRMEEQRRLSPEGMSARVVPSTDGENAMLKIYVYNPHEERLRIDILTAKNNTICQEYNDSFQQYYRFNLSNMPSGTYRVRIYNAKDKVPAVDNLVLLSRQPSQTVFSVQTERTVTPSDDSRASDNQ</sequence>
<dbReference type="AlphaFoldDB" id="A0A3P1C1M5"/>
<evidence type="ECO:0000313" key="3">
    <source>
        <dbReference type="Proteomes" id="UP000271925"/>
    </source>
</evidence>
<comment type="caution">
    <text evidence="2">The sequence shown here is derived from an EMBL/GenBank/DDBJ whole genome shotgun (WGS) entry which is preliminary data.</text>
</comment>
<evidence type="ECO:0000313" key="2">
    <source>
        <dbReference type="EMBL" id="RRB07006.1"/>
    </source>
</evidence>
<dbReference type="Proteomes" id="UP000271925">
    <property type="component" value="Unassembled WGS sequence"/>
</dbReference>
<name>A0A3P1C1M5_9BACT</name>
<keyword evidence="3" id="KW-1185">Reference proteome</keyword>
<organism evidence="2 3">
    <name type="scientific">Larkinella rosea</name>
    <dbReference type="NCBI Taxonomy" id="2025312"/>
    <lineage>
        <taxon>Bacteria</taxon>
        <taxon>Pseudomonadati</taxon>
        <taxon>Bacteroidota</taxon>
        <taxon>Cytophagia</taxon>
        <taxon>Cytophagales</taxon>
        <taxon>Spirosomataceae</taxon>
        <taxon>Larkinella</taxon>
    </lineage>
</organism>
<dbReference type="EMBL" id="RQJO01000007">
    <property type="protein sequence ID" value="RRB07006.1"/>
    <property type="molecule type" value="Genomic_DNA"/>
</dbReference>
<feature type="region of interest" description="Disordered" evidence="1">
    <location>
        <begin position="113"/>
        <end position="133"/>
    </location>
</feature>
<gene>
    <name evidence="2" type="ORF">EHT25_04270</name>
</gene>
<dbReference type="RefSeq" id="WP_124871135.1">
    <property type="nucleotide sequence ID" value="NZ_RQJO01000007.1"/>
</dbReference>
<feature type="region of interest" description="Disordered" evidence="1">
    <location>
        <begin position="221"/>
        <end position="240"/>
    </location>
</feature>
<feature type="compositionally biased region" description="Polar residues" evidence="1">
    <location>
        <begin position="221"/>
        <end position="231"/>
    </location>
</feature>
<dbReference type="OrthoDB" id="961428at2"/>
<reference evidence="2 3" key="1">
    <citation type="submission" date="2018-11" db="EMBL/GenBank/DDBJ databases">
        <authorList>
            <person name="Zhou Z."/>
            <person name="Wang G."/>
        </authorList>
    </citation>
    <scope>NUCLEOTIDE SEQUENCE [LARGE SCALE GENOMIC DNA]</scope>
    <source>
        <strain evidence="2 3">KCTC52004</strain>
    </source>
</reference>
<protein>
    <submittedName>
        <fullName evidence="2">Uncharacterized protein</fullName>
    </submittedName>
</protein>
<accession>A0A3P1C1M5</accession>
<evidence type="ECO:0000256" key="1">
    <source>
        <dbReference type="SAM" id="MobiDB-lite"/>
    </source>
</evidence>